<name>A0AAN7ZY22_9PEZI</name>
<dbReference type="EMBL" id="JAVRQU010000027">
    <property type="protein sequence ID" value="KAK5690035.1"/>
    <property type="molecule type" value="Genomic_DNA"/>
</dbReference>
<evidence type="ECO:0000256" key="1">
    <source>
        <dbReference type="SAM" id="Coils"/>
    </source>
</evidence>
<organism evidence="2 3">
    <name type="scientific">Elasticomyces elasticus</name>
    <dbReference type="NCBI Taxonomy" id="574655"/>
    <lineage>
        <taxon>Eukaryota</taxon>
        <taxon>Fungi</taxon>
        <taxon>Dikarya</taxon>
        <taxon>Ascomycota</taxon>
        <taxon>Pezizomycotina</taxon>
        <taxon>Dothideomycetes</taxon>
        <taxon>Dothideomycetidae</taxon>
        <taxon>Mycosphaerellales</taxon>
        <taxon>Teratosphaeriaceae</taxon>
        <taxon>Elasticomyces</taxon>
    </lineage>
</organism>
<dbReference type="Proteomes" id="UP001310594">
    <property type="component" value="Unassembled WGS sequence"/>
</dbReference>
<feature type="coiled-coil region" evidence="1">
    <location>
        <begin position="27"/>
        <end position="61"/>
    </location>
</feature>
<evidence type="ECO:0000313" key="3">
    <source>
        <dbReference type="Proteomes" id="UP001310594"/>
    </source>
</evidence>
<dbReference type="AlphaFoldDB" id="A0AAN7ZY22"/>
<accession>A0AAN7ZY22</accession>
<comment type="caution">
    <text evidence="2">The sequence shown here is derived from an EMBL/GenBank/DDBJ whole genome shotgun (WGS) entry which is preliminary data.</text>
</comment>
<proteinExistence type="predicted"/>
<reference evidence="2" key="1">
    <citation type="submission" date="2023-08" db="EMBL/GenBank/DDBJ databases">
        <title>Black Yeasts Isolated from many extreme environments.</title>
        <authorList>
            <person name="Coleine C."/>
            <person name="Stajich J.E."/>
            <person name="Selbmann L."/>
        </authorList>
    </citation>
    <scope>NUCLEOTIDE SEQUENCE</scope>
    <source>
        <strain evidence="2">CCFEE 5810</strain>
    </source>
</reference>
<sequence length="364" mass="38987">MAPPTLQTVAQELANICDHAAQLGIRKLELDTKVAEQEAQLAITKQEAHELSKKIKEAAKRKEASLIETLGGGGPRTAAKAPVSASSAVVDLTADEPVRKSKASSQAATRVRVRPDTASLTPSIVGEFVKGHNGAPNMLPGYPTVVMLDNVGTEIWCHICGTNVNMHGEYISGIQGLRGHIARAHDKITKFTNEDVIKICSRRVLSRQDMAAIRSGKVPSVKIEMRVAKEVESVGPTPSERVRASNDCDLLDLKIEGINEQHDAVDDVDSLLTPASSIPPFQTAVNARDSLGRTAKKRTAYDADSDEEANEDILAGWMQKGTKRVCARNETAVEAAGLEEDAGNIVFSASTSPVQVKEEGGEIL</sequence>
<protein>
    <submittedName>
        <fullName evidence="2">Uncharacterized protein</fullName>
    </submittedName>
</protein>
<gene>
    <name evidence="2" type="ORF">LTR97_012519</name>
</gene>
<evidence type="ECO:0000313" key="2">
    <source>
        <dbReference type="EMBL" id="KAK5690035.1"/>
    </source>
</evidence>
<keyword evidence="1" id="KW-0175">Coiled coil</keyword>